<organism evidence="8">
    <name type="scientific">Daucus carota subsp. sativus</name>
    <name type="common">Carrot</name>
    <dbReference type="NCBI Taxonomy" id="79200"/>
    <lineage>
        <taxon>Eukaryota</taxon>
        <taxon>Viridiplantae</taxon>
        <taxon>Streptophyta</taxon>
        <taxon>Embryophyta</taxon>
        <taxon>Tracheophyta</taxon>
        <taxon>Spermatophyta</taxon>
        <taxon>Magnoliopsida</taxon>
        <taxon>eudicotyledons</taxon>
        <taxon>Gunneridae</taxon>
        <taxon>Pentapetalae</taxon>
        <taxon>asterids</taxon>
        <taxon>campanulids</taxon>
        <taxon>Apiales</taxon>
        <taxon>Apiaceae</taxon>
        <taxon>Apioideae</taxon>
        <taxon>Scandiceae</taxon>
        <taxon>Daucinae</taxon>
        <taxon>Daucus</taxon>
        <taxon>Daucus sect. Daucus</taxon>
    </lineage>
</organism>
<dbReference type="SUPFAM" id="SSF54171">
    <property type="entry name" value="DNA-binding domain"/>
    <property type="match status" value="1"/>
</dbReference>
<sequence length="358" mass="40315">MSFLTDQYTTPPLQAPVPSFGSPSYVFGAPAFPVTPAGVRSTPTPVHMHSFGAYAAESSPWAVRDQSEPEGPSEPEQRQQLKVLYYWLKIHVFLPDFAEVYNFIGSVFDPNTKGHVQKLKEMDPIDVETVLLLMRNLSVNLTSPNFEDHRKLLSSYQIDLEKENTDEMVNNLLDDEADHNAQFEWQHRSISDPFDKIHTSPHEEDLVSKTNDEQAPEIRKKKHFIGVRRRPWGKFAAEIRDSTRNGVRVWLGTFNTEEQAALVYDQAALSMRGSLAQLNFPTETVRDSLRDDNYFCSNGSSPAAALKEKHKMRSIAKSSRNKSSSVSGKNMVVLQDLGPDLLEELLGVSDTSSPCSYH</sequence>
<comment type="caution">
    <text evidence="8">The sequence shown here is derived from an EMBL/GenBank/DDBJ whole genome shotgun (WGS) entry which is preliminary data.</text>
</comment>
<dbReference type="InterPro" id="IPR001471">
    <property type="entry name" value="AP2/ERF_dom"/>
</dbReference>
<dbReference type="FunFam" id="3.30.730.10:FF:000001">
    <property type="entry name" value="Ethylene-responsive transcription factor 2"/>
    <property type="match status" value="1"/>
</dbReference>
<reference evidence="8" key="1">
    <citation type="journal article" date="2016" name="Nat. Genet.">
        <title>A high-quality carrot genome assembly provides new insights into carotenoid accumulation and asterid genome evolution.</title>
        <authorList>
            <person name="Iorizzo M."/>
            <person name="Ellison S."/>
            <person name="Senalik D."/>
            <person name="Zeng P."/>
            <person name="Satapoomin P."/>
            <person name="Huang J."/>
            <person name="Bowman M."/>
            <person name="Iovene M."/>
            <person name="Sanseverino W."/>
            <person name="Cavagnaro P."/>
            <person name="Yildiz M."/>
            <person name="Macko-Podgorni A."/>
            <person name="Moranska E."/>
            <person name="Grzebelus E."/>
            <person name="Grzebelus D."/>
            <person name="Ashrafi H."/>
            <person name="Zheng Z."/>
            <person name="Cheng S."/>
            <person name="Spooner D."/>
            <person name="Van Deynze A."/>
            <person name="Simon P."/>
        </authorList>
    </citation>
    <scope>NUCLEOTIDE SEQUENCE [LARGE SCALE GENOMIC DNA]</scope>
    <source>
        <tissue evidence="8">Leaf</tissue>
    </source>
</reference>
<dbReference type="SMART" id="SM00380">
    <property type="entry name" value="AP2"/>
    <property type="match status" value="1"/>
</dbReference>
<keyword evidence="2" id="KW-0611">Plant defense</keyword>
<proteinExistence type="predicted"/>
<dbReference type="GO" id="GO:0009873">
    <property type="term" value="P:ethylene-activated signaling pathway"/>
    <property type="evidence" value="ECO:0007669"/>
    <property type="project" value="InterPro"/>
</dbReference>
<feature type="domain" description="AP2/ERF" evidence="7">
    <location>
        <begin position="223"/>
        <end position="281"/>
    </location>
</feature>
<dbReference type="GO" id="GO:0003677">
    <property type="term" value="F:DNA binding"/>
    <property type="evidence" value="ECO:0007669"/>
    <property type="project" value="UniProtKB-KW"/>
</dbReference>
<name>A0A165ZK50_DAUCS</name>
<evidence type="ECO:0000256" key="5">
    <source>
        <dbReference type="ARBA" id="ARBA00023163"/>
    </source>
</evidence>
<dbReference type="InterPro" id="IPR044808">
    <property type="entry name" value="ERF_plant"/>
</dbReference>
<comment type="subcellular location">
    <subcellularLocation>
        <location evidence="1">Nucleus</location>
    </subcellularLocation>
</comment>
<dbReference type="PANTHER" id="PTHR31190">
    <property type="entry name" value="DNA-BINDING DOMAIN"/>
    <property type="match status" value="1"/>
</dbReference>
<dbReference type="InterPro" id="IPR016177">
    <property type="entry name" value="DNA-bd_dom_sf"/>
</dbReference>
<evidence type="ECO:0000256" key="2">
    <source>
        <dbReference type="ARBA" id="ARBA00022821"/>
    </source>
</evidence>
<keyword evidence="6" id="KW-0539">Nucleus</keyword>
<dbReference type="AlphaFoldDB" id="A0A165ZK50"/>
<keyword evidence="3" id="KW-0805">Transcription regulation</keyword>
<dbReference type="GO" id="GO:0003700">
    <property type="term" value="F:DNA-binding transcription factor activity"/>
    <property type="evidence" value="ECO:0007669"/>
    <property type="project" value="InterPro"/>
</dbReference>
<evidence type="ECO:0000256" key="6">
    <source>
        <dbReference type="ARBA" id="ARBA00023242"/>
    </source>
</evidence>
<evidence type="ECO:0000259" key="7">
    <source>
        <dbReference type="PROSITE" id="PS51032"/>
    </source>
</evidence>
<dbReference type="GO" id="GO:0005634">
    <property type="term" value="C:nucleus"/>
    <property type="evidence" value="ECO:0007669"/>
    <property type="project" value="UniProtKB-SubCell"/>
</dbReference>
<gene>
    <name evidence="8" type="ORF">DCAR_008891</name>
</gene>
<dbReference type="InterPro" id="IPR036955">
    <property type="entry name" value="AP2/ERF_dom_sf"/>
</dbReference>
<dbReference type="Pfam" id="PF24904">
    <property type="entry name" value="RVE6"/>
    <property type="match status" value="1"/>
</dbReference>
<dbReference type="PANTHER" id="PTHR31190:SF72">
    <property type="entry name" value="AP2 DOMAIN CONTAINING PROTEIN, EXPRESSED"/>
    <property type="match status" value="1"/>
</dbReference>
<dbReference type="PROSITE" id="PS51032">
    <property type="entry name" value="AP2_ERF"/>
    <property type="match status" value="1"/>
</dbReference>
<dbReference type="GO" id="GO:0006952">
    <property type="term" value="P:defense response"/>
    <property type="evidence" value="ECO:0007669"/>
    <property type="project" value="UniProtKB-KW"/>
</dbReference>
<dbReference type="EMBL" id="LNRQ01000003">
    <property type="protein sequence ID" value="KZN00137.1"/>
    <property type="molecule type" value="Genomic_DNA"/>
</dbReference>
<evidence type="ECO:0000313" key="8">
    <source>
        <dbReference type="EMBL" id="KZN00137.1"/>
    </source>
</evidence>
<dbReference type="Gramene" id="KZN00137">
    <property type="protein sequence ID" value="KZN00137"/>
    <property type="gene ID" value="DCAR_008891"/>
</dbReference>
<evidence type="ECO:0000256" key="1">
    <source>
        <dbReference type="ARBA" id="ARBA00004123"/>
    </source>
</evidence>
<dbReference type="STRING" id="79200.A0A165ZK50"/>
<dbReference type="Gene3D" id="3.30.730.10">
    <property type="entry name" value="AP2/ERF domain"/>
    <property type="match status" value="1"/>
</dbReference>
<dbReference type="PRINTS" id="PR00367">
    <property type="entry name" value="ETHRSPELEMNT"/>
</dbReference>
<keyword evidence="4" id="KW-0238">DNA-binding</keyword>
<accession>A0A165ZK50</accession>
<keyword evidence="5" id="KW-0804">Transcription</keyword>
<protein>
    <recommendedName>
        <fullName evidence="7">AP2/ERF domain-containing protein</fullName>
    </recommendedName>
</protein>
<evidence type="ECO:0000256" key="3">
    <source>
        <dbReference type="ARBA" id="ARBA00023015"/>
    </source>
</evidence>
<dbReference type="Pfam" id="PF00847">
    <property type="entry name" value="AP2"/>
    <property type="match status" value="1"/>
</dbReference>
<evidence type="ECO:0000256" key="4">
    <source>
        <dbReference type="ARBA" id="ARBA00023125"/>
    </source>
</evidence>
<dbReference type="CDD" id="cd00018">
    <property type="entry name" value="AP2"/>
    <property type="match status" value="1"/>
</dbReference>